<reference evidence="5 8" key="1">
    <citation type="submission" date="2019-06" db="EMBL/GenBank/DDBJ databases">
        <title>Sequencing the genomes of 1000 actinobacteria strains.</title>
        <authorList>
            <person name="Klenk H.-P."/>
        </authorList>
    </citation>
    <scope>NUCLEOTIDE SEQUENCE [LARGE SCALE GENOMIC DNA]</scope>
    <source>
        <strain evidence="5 8">DSM 46837</strain>
    </source>
</reference>
<proteinExistence type="predicted"/>
<dbReference type="RefSeq" id="WP_142024800.1">
    <property type="nucleotide sequence ID" value="NZ_VFQE01000001.1"/>
</dbReference>
<accession>A0A543PEH8</accession>
<evidence type="ECO:0000313" key="5">
    <source>
        <dbReference type="EMBL" id="TQN42492.1"/>
    </source>
</evidence>
<dbReference type="GO" id="GO:0004519">
    <property type="term" value="F:endonuclease activity"/>
    <property type="evidence" value="ECO:0007669"/>
    <property type="project" value="UniProtKB-KW"/>
</dbReference>
<dbReference type="InterPro" id="IPR012337">
    <property type="entry name" value="RNaseH-like_sf"/>
</dbReference>
<dbReference type="EMBL" id="VFQE01000001">
    <property type="protein sequence ID" value="TQN42492.1"/>
    <property type="molecule type" value="Genomic_DNA"/>
</dbReference>
<evidence type="ECO:0000313" key="3">
    <source>
        <dbReference type="EMBL" id="TQN37657.1"/>
    </source>
</evidence>
<dbReference type="EMBL" id="VFQE01000001">
    <property type="protein sequence ID" value="TQN42140.1"/>
    <property type="molecule type" value="Genomic_DNA"/>
</dbReference>
<dbReference type="SUPFAM" id="SSF53098">
    <property type="entry name" value="Ribonuclease H-like"/>
    <property type="match status" value="1"/>
</dbReference>
<keyword evidence="8" id="KW-1185">Reference proteome</keyword>
<keyword evidence="5" id="KW-0255">Endonuclease</keyword>
<feature type="domain" description="Transposase IS701-like DDE" evidence="2">
    <location>
        <begin position="31"/>
        <end position="296"/>
    </location>
</feature>
<keyword evidence="5" id="KW-0378">Hydrolase</keyword>
<feature type="compositionally biased region" description="Basic and acidic residues" evidence="1">
    <location>
        <begin position="473"/>
        <end position="495"/>
    </location>
</feature>
<evidence type="ECO:0000313" key="8">
    <source>
        <dbReference type="Proteomes" id="UP000319865"/>
    </source>
</evidence>
<keyword evidence="5" id="KW-0540">Nuclease</keyword>
<evidence type="ECO:0000259" key="2">
    <source>
        <dbReference type="Pfam" id="PF13546"/>
    </source>
</evidence>
<sequence length="495" mass="54407">MAAMDSLDPAGAVDQSSAAAGLTRLREFRGEVYQCLGRRGDELFELTDALLCAEGPVKSLVGLCLAPEHRRGHGALYDALNSGRVDADRLRVALAALPLPRMFGGRIVLAVDVSPWLRPDAATCPDRLFCHVYGRGRNADQRIPGWPYQVVAALESGPTSWTAILDAVRLGPADDATAVTAAQLRAVVGRLTGAGHWRPGDPAIMVVMDSGYDVARLAFVLADLPVHLVGRIRADRVMLAATPPRGHDSRGGRPRKHGAVMALADEATWPVPTTQASSPTARYGTAQVCSWDRMHPRLAHRGPWADHDGPLPIVEGTVIRLQVEHLPGQREAKPVWLWSSVTGPDDVDIDDLVEEVARCWQAYLRRFDLEHTFRLFKQTLGWTAPKIRSPEAGDRWTWLVIAAHTQLRLARHLAVDLRRPWEKPLPPERLTPARVRRGFRHLRAKTGHPASAPKPSRPGPGRPPGVKNRRQATRHDVGKTVRRDTTSPGDHQIRG</sequence>
<evidence type="ECO:0000313" key="4">
    <source>
        <dbReference type="EMBL" id="TQN42140.1"/>
    </source>
</evidence>
<dbReference type="OrthoDB" id="3339508at2"/>
<protein>
    <submittedName>
        <fullName evidence="5">DDE superfamily endonuclease</fullName>
    </submittedName>
</protein>
<feature type="region of interest" description="Disordered" evidence="1">
    <location>
        <begin position="443"/>
        <end position="495"/>
    </location>
</feature>
<name>A0A543PEH8_9ACTN</name>
<dbReference type="Pfam" id="PF13546">
    <property type="entry name" value="DDE_5"/>
    <property type="match status" value="1"/>
</dbReference>
<comment type="caution">
    <text evidence="5">The sequence shown here is derived from an EMBL/GenBank/DDBJ whole genome shotgun (WGS) entry which is preliminary data.</text>
</comment>
<gene>
    <name evidence="4" type="ORF">FHU33_1534</name>
    <name evidence="5" type="ORF">FHU33_1894</name>
    <name evidence="6" type="ORF">FHU33_3284</name>
    <name evidence="7" type="ORF">FHU33_3367</name>
    <name evidence="3" type="ORF">FHU33_4320</name>
</gene>
<dbReference type="EMBL" id="VFQE01000001">
    <property type="protein sequence ID" value="TQN43817.1"/>
    <property type="molecule type" value="Genomic_DNA"/>
</dbReference>
<dbReference type="NCBIfam" id="NF041680">
    <property type="entry name" value="transp_NF041680"/>
    <property type="match status" value="1"/>
</dbReference>
<evidence type="ECO:0000256" key="1">
    <source>
        <dbReference type="SAM" id="MobiDB-lite"/>
    </source>
</evidence>
<dbReference type="Proteomes" id="UP000319865">
    <property type="component" value="Unassembled WGS sequence"/>
</dbReference>
<dbReference type="EMBL" id="VFQE01000001">
    <property type="protein sequence ID" value="TQN43895.1"/>
    <property type="molecule type" value="Genomic_DNA"/>
</dbReference>
<dbReference type="AlphaFoldDB" id="A0A543PEH8"/>
<dbReference type="EMBL" id="VFQE01000002">
    <property type="protein sequence ID" value="TQN37657.1"/>
    <property type="molecule type" value="Genomic_DNA"/>
</dbReference>
<organism evidence="5 8">
    <name type="scientific">Blastococcus colisei</name>
    <dbReference type="NCBI Taxonomy" id="1564162"/>
    <lineage>
        <taxon>Bacteria</taxon>
        <taxon>Bacillati</taxon>
        <taxon>Actinomycetota</taxon>
        <taxon>Actinomycetes</taxon>
        <taxon>Geodermatophilales</taxon>
        <taxon>Geodermatophilaceae</taxon>
        <taxon>Blastococcus</taxon>
    </lineage>
</organism>
<dbReference type="InterPro" id="IPR038721">
    <property type="entry name" value="IS701-like_DDE_dom"/>
</dbReference>
<evidence type="ECO:0000313" key="7">
    <source>
        <dbReference type="EMBL" id="TQN43895.1"/>
    </source>
</evidence>
<evidence type="ECO:0000313" key="6">
    <source>
        <dbReference type="EMBL" id="TQN43817.1"/>
    </source>
</evidence>